<gene>
    <name evidence="1" type="ORF">RPERSI_LOCUS3609</name>
</gene>
<evidence type="ECO:0000313" key="1">
    <source>
        <dbReference type="EMBL" id="CAG8542352.1"/>
    </source>
</evidence>
<feature type="non-terminal residue" evidence="1">
    <location>
        <position position="1"/>
    </location>
</feature>
<protein>
    <submittedName>
        <fullName evidence="1">36496_t:CDS:1</fullName>
    </submittedName>
</protein>
<organism evidence="1 2">
    <name type="scientific">Racocetra persica</name>
    <dbReference type="NCBI Taxonomy" id="160502"/>
    <lineage>
        <taxon>Eukaryota</taxon>
        <taxon>Fungi</taxon>
        <taxon>Fungi incertae sedis</taxon>
        <taxon>Mucoromycota</taxon>
        <taxon>Glomeromycotina</taxon>
        <taxon>Glomeromycetes</taxon>
        <taxon>Diversisporales</taxon>
        <taxon>Gigasporaceae</taxon>
        <taxon>Racocetra</taxon>
    </lineage>
</organism>
<dbReference type="Proteomes" id="UP000789920">
    <property type="component" value="Unassembled WGS sequence"/>
</dbReference>
<sequence length="48" mass="5208">VGYHCFNVDIAEGEMITTGDIVEEVRRICVEGVVREAGIEDVVGEVAE</sequence>
<reference evidence="1" key="1">
    <citation type="submission" date="2021-06" db="EMBL/GenBank/DDBJ databases">
        <authorList>
            <person name="Kallberg Y."/>
            <person name="Tangrot J."/>
            <person name="Rosling A."/>
        </authorList>
    </citation>
    <scope>NUCLEOTIDE SEQUENCE</scope>
    <source>
        <strain evidence="1">MA461A</strain>
    </source>
</reference>
<proteinExistence type="predicted"/>
<evidence type="ECO:0000313" key="2">
    <source>
        <dbReference type="Proteomes" id="UP000789920"/>
    </source>
</evidence>
<dbReference type="EMBL" id="CAJVQC010004561">
    <property type="protein sequence ID" value="CAG8542352.1"/>
    <property type="molecule type" value="Genomic_DNA"/>
</dbReference>
<comment type="caution">
    <text evidence="1">The sequence shown here is derived from an EMBL/GenBank/DDBJ whole genome shotgun (WGS) entry which is preliminary data.</text>
</comment>
<keyword evidence="2" id="KW-1185">Reference proteome</keyword>
<name>A0ACA9LRU6_9GLOM</name>
<accession>A0ACA9LRU6</accession>